<protein>
    <submittedName>
        <fullName evidence="1">Uncharacterized protein</fullName>
    </submittedName>
</protein>
<dbReference type="AlphaFoldDB" id="A0A0K1QEX0"/>
<evidence type="ECO:0000313" key="1">
    <source>
        <dbReference type="EMBL" id="AKV04309.1"/>
    </source>
</evidence>
<gene>
    <name evidence="1" type="ORF">AKJ09_10972</name>
</gene>
<dbReference type="KEGG" id="llu:AKJ09_10972"/>
<dbReference type="EMBL" id="CP012333">
    <property type="protein sequence ID" value="AKV04309.1"/>
    <property type="molecule type" value="Genomic_DNA"/>
</dbReference>
<accession>A0A0K1QEX0</accession>
<name>A0A0K1QEX0_9BACT</name>
<sequence>MCRDPMGEVGGALYIVKTKALGGTKDEYLEAIRLGLASDVDFAKLYHLNHSDATARAFLRAVEADLLAGTPAPR</sequence>
<organism evidence="1 2">
    <name type="scientific">Labilithrix luteola</name>
    <dbReference type="NCBI Taxonomy" id="1391654"/>
    <lineage>
        <taxon>Bacteria</taxon>
        <taxon>Pseudomonadati</taxon>
        <taxon>Myxococcota</taxon>
        <taxon>Polyangia</taxon>
        <taxon>Polyangiales</taxon>
        <taxon>Labilitrichaceae</taxon>
        <taxon>Labilithrix</taxon>
    </lineage>
</organism>
<dbReference type="STRING" id="1391654.AKJ09_10972"/>
<keyword evidence="2" id="KW-1185">Reference proteome</keyword>
<proteinExistence type="predicted"/>
<evidence type="ECO:0000313" key="2">
    <source>
        <dbReference type="Proteomes" id="UP000064967"/>
    </source>
</evidence>
<reference evidence="1 2" key="1">
    <citation type="submission" date="2015-08" db="EMBL/GenBank/DDBJ databases">
        <authorList>
            <person name="Babu N.S."/>
            <person name="Beckwith C.J."/>
            <person name="Beseler K.G."/>
            <person name="Brison A."/>
            <person name="Carone J.V."/>
            <person name="Caskin T.P."/>
            <person name="Diamond M."/>
            <person name="Durham M.E."/>
            <person name="Foxe J.M."/>
            <person name="Go M."/>
            <person name="Henderson B.A."/>
            <person name="Jones I.B."/>
            <person name="McGettigan J.A."/>
            <person name="Micheletti S.J."/>
            <person name="Nasrallah M.E."/>
            <person name="Ortiz D."/>
            <person name="Piller C.R."/>
            <person name="Privatt S.R."/>
            <person name="Schneider S.L."/>
            <person name="Sharp S."/>
            <person name="Smith T.C."/>
            <person name="Stanton J.D."/>
            <person name="Ullery H.E."/>
            <person name="Wilson R.J."/>
            <person name="Serrano M.G."/>
            <person name="Buck G."/>
            <person name="Lee V."/>
            <person name="Wang Y."/>
            <person name="Carvalho R."/>
            <person name="Voegtly L."/>
            <person name="Shi R."/>
            <person name="Duckworth R."/>
            <person name="Johnson A."/>
            <person name="Loviza R."/>
            <person name="Walstead R."/>
            <person name="Shah Z."/>
            <person name="Kiflezghi M."/>
            <person name="Wade K."/>
            <person name="Ball S.L."/>
            <person name="Bradley K.W."/>
            <person name="Asai D.J."/>
            <person name="Bowman C.A."/>
            <person name="Russell D.A."/>
            <person name="Pope W.H."/>
            <person name="Jacobs-Sera D."/>
            <person name="Hendrix R.W."/>
            <person name="Hatfull G.F."/>
        </authorList>
    </citation>
    <scope>NUCLEOTIDE SEQUENCE [LARGE SCALE GENOMIC DNA]</scope>
    <source>
        <strain evidence="1 2">DSM 27648</strain>
    </source>
</reference>
<dbReference type="Proteomes" id="UP000064967">
    <property type="component" value="Chromosome"/>
</dbReference>